<dbReference type="Proteomes" id="UP000826254">
    <property type="component" value="Chromosome"/>
</dbReference>
<organism evidence="2 3">
    <name type="scientific">Halobaculum magnesiiphilum</name>
    <dbReference type="NCBI Taxonomy" id="1017351"/>
    <lineage>
        <taxon>Archaea</taxon>
        <taxon>Methanobacteriati</taxon>
        <taxon>Methanobacteriota</taxon>
        <taxon>Stenosarchaea group</taxon>
        <taxon>Halobacteria</taxon>
        <taxon>Halobacteriales</taxon>
        <taxon>Haloferacaceae</taxon>
        <taxon>Halobaculum</taxon>
    </lineage>
</organism>
<sequence length="68" mass="7635">MGYETNSYQIDVPSDLWDAFHRIHDDRDRINAPIVELIAEDVDEQLPPDADPGVEETINRIRGGTDGA</sequence>
<evidence type="ECO:0000313" key="2">
    <source>
        <dbReference type="EMBL" id="QZP37083.1"/>
    </source>
</evidence>
<accession>A0A8T8WBF1</accession>
<protein>
    <submittedName>
        <fullName evidence="2">Uncharacterized protein</fullName>
    </submittedName>
</protein>
<evidence type="ECO:0000256" key="1">
    <source>
        <dbReference type="SAM" id="MobiDB-lite"/>
    </source>
</evidence>
<dbReference type="RefSeq" id="WP_222606898.1">
    <property type="nucleotide sequence ID" value="NZ_CP081958.1"/>
</dbReference>
<dbReference type="GeneID" id="67178955"/>
<dbReference type="KEGG" id="hmp:K6T50_12395"/>
<gene>
    <name evidence="2" type="ORF">K6T50_12395</name>
</gene>
<dbReference type="EMBL" id="CP081958">
    <property type="protein sequence ID" value="QZP37083.1"/>
    <property type="molecule type" value="Genomic_DNA"/>
</dbReference>
<keyword evidence="3" id="KW-1185">Reference proteome</keyword>
<name>A0A8T8WBF1_9EURY</name>
<evidence type="ECO:0000313" key="3">
    <source>
        <dbReference type="Proteomes" id="UP000826254"/>
    </source>
</evidence>
<reference evidence="2 3" key="1">
    <citation type="journal article" date="2021" name="Int. J. Syst. Evol. Microbiol.">
        <title>Halobaculum halophilum sp. nov. and Halobaculum salinum sp. nov., isolated from salt lake and saline soil.</title>
        <authorList>
            <person name="Cui H.L."/>
            <person name="Shi X.W."/>
            <person name="Yin X.M."/>
            <person name="Yang X.Y."/>
            <person name="Hou J."/>
            <person name="Zhu L."/>
        </authorList>
    </citation>
    <scope>NUCLEOTIDE SEQUENCE [LARGE SCALE GENOMIC DNA]</scope>
    <source>
        <strain evidence="2 3">NBRC 109044</strain>
    </source>
</reference>
<feature type="region of interest" description="Disordered" evidence="1">
    <location>
        <begin position="45"/>
        <end position="68"/>
    </location>
</feature>
<dbReference type="AlphaFoldDB" id="A0A8T8WBF1"/>
<proteinExistence type="predicted"/>